<comment type="caution">
    <text evidence="1">The sequence shown here is derived from an EMBL/GenBank/DDBJ whole genome shotgun (WGS) entry which is preliminary data.</text>
</comment>
<dbReference type="Pfam" id="PF09481">
    <property type="entry name" value="CRISPR_Cse1"/>
    <property type="match status" value="1"/>
</dbReference>
<dbReference type="AlphaFoldDB" id="A0A6N8EH54"/>
<dbReference type="Gene3D" id="1.10.132.100">
    <property type="match status" value="1"/>
</dbReference>
<reference evidence="1 2" key="1">
    <citation type="submission" date="2019-11" db="EMBL/GenBank/DDBJ databases">
        <title>Whole-genome sequence of the anaerobic purple sulfur bacterium Allochromatium palmeri DSM 15591.</title>
        <authorList>
            <person name="Kyndt J.A."/>
            <person name="Meyer T.E."/>
        </authorList>
    </citation>
    <scope>NUCLEOTIDE SEQUENCE [LARGE SCALE GENOMIC DNA]</scope>
    <source>
        <strain evidence="1 2">DSM 15591</strain>
    </source>
</reference>
<keyword evidence="2" id="KW-1185">Reference proteome</keyword>
<evidence type="ECO:0000313" key="2">
    <source>
        <dbReference type="Proteomes" id="UP000434044"/>
    </source>
</evidence>
<dbReference type="RefSeq" id="WP_155451489.1">
    <property type="nucleotide sequence ID" value="NZ_WNKT01000059.1"/>
</dbReference>
<evidence type="ECO:0000313" key="1">
    <source>
        <dbReference type="EMBL" id="MTW22940.1"/>
    </source>
</evidence>
<protein>
    <submittedName>
        <fullName evidence="1">Type I-E CRISPR-associated protein Cse1/CasA</fullName>
    </submittedName>
</protein>
<dbReference type="CDD" id="cd09729">
    <property type="entry name" value="Cse1_I-E"/>
    <property type="match status" value="1"/>
</dbReference>
<dbReference type="InterPro" id="IPR013381">
    <property type="entry name" value="CRISPR-assoc_prot_Cse1"/>
</dbReference>
<dbReference type="OrthoDB" id="5392377at2"/>
<organism evidence="1 2">
    <name type="scientific">Allochromatium palmeri</name>
    <dbReference type="NCBI Taxonomy" id="231048"/>
    <lineage>
        <taxon>Bacteria</taxon>
        <taxon>Pseudomonadati</taxon>
        <taxon>Pseudomonadota</taxon>
        <taxon>Gammaproteobacteria</taxon>
        <taxon>Chromatiales</taxon>
        <taxon>Chromatiaceae</taxon>
        <taxon>Allochromatium</taxon>
    </lineage>
</organism>
<proteinExistence type="predicted"/>
<dbReference type="Proteomes" id="UP000434044">
    <property type="component" value="Unassembled WGS sequence"/>
</dbReference>
<gene>
    <name evidence="1" type="primary">casA</name>
    <name evidence="1" type="ORF">GJ668_17955</name>
</gene>
<dbReference type="NCBIfam" id="TIGR02547">
    <property type="entry name" value="casA_cse1"/>
    <property type="match status" value="1"/>
</dbReference>
<dbReference type="EMBL" id="WNKT01000059">
    <property type="protein sequence ID" value="MTW22940.1"/>
    <property type="molecule type" value="Genomic_DNA"/>
</dbReference>
<sequence>MTRTTAPAFNLLDEPWIPIRRLNGECCDVSLTEALMGADTIATLTEPAPTSLIALHRLLLAVLHRALSSHHGHWKDADRARWYREGLPEDAIRAYLDQWRERFWLFHPEEPFMQVAGLADWEETSSACFSVSSITINLLYGSSLFEHEIYDAPALDAALALRRLLGYLQFTPGGFFPGKKLKSSERAGPVVNSAAILPLGDTLAHTLLLGLHPTHQRQPEDLPAWERQPPSIGALRANAQLATGPNDRYTRQTRAILFVPEETADGIQIRQVFVAAGLSLEDDEKAPDPMVSSRQTKDGKVVRVSFQEGRAFWRELPTLVPDASGKFSHPAAILLWATHLYERLGRFDIPVPVLVAGLASDQAKLLRWRIDRFDLPLPLINNPEAAAEFRDQIRYAEDVYFRLRMISAEMIAETMPDPAHKDTRARAKSILDKGPTAPVFFSAAERALAALMQRIAAGDVEGAHQHWRQQLKLAVQRAWSATGQAFGDSPRVMRAIARADPSVRRLIRSLEQPAMTSEETSP</sequence>
<accession>A0A6N8EH54</accession>
<name>A0A6N8EH54_9GAMM</name>